<name>A0A7Z7ET44_9GAMM</name>
<evidence type="ECO:0000313" key="7">
    <source>
        <dbReference type="Proteomes" id="UP000287766"/>
    </source>
</evidence>
<comment type="function">
    <text evidence="2">Pyridoxal 5'-phosphate (PLP)-binding protein, which is involved in PLP homeostasis.</text>
</comment>
<dbReference type="InterPro" id="IPR011078">
    <property type="entry name" value="PyrdxlP_homeostasis"/>
</dbReference>
<keyword evidence="7" id="KW-1185">Reference proteome</keyword>
<comment type="cofactor">
    <cofactor evidence="3">
        <name>pyridoxal 5'-phosphate</name>
        <dbReference type="ChEBI" id="CHEBI:597326"/>
    </cofactor>
</comment>
<evidence type="ECO:0000256" key="2">
    <source>
        <dbReference type="HAMAP-Rule" id="MF_02087"/>
    </source>
</evidence>
<comment type="similarity">
    <text evidence="2 4">Belongs to the pyridoxal phosphate-binding protein YggS/PROSC family.</text>
</comment>
<organism evidence="6 7">
    <name type="scientific">Pseudidiomarina aestuarii</name>
    <dbReference type="NCBI Taxonomy" id="624146"/>
    <lineage>
        <taxon>Bacteria</taxon>
        <taxon>Pseudomonadati</taxon>
        <taxon>Pseudomonadota</taxon>
        <taxon>Gammaproteobacteria</taxon>
        <taxon>Alteromonadales</taxon>
        <taxon>Idiomarinaceae</taxon>
        <taxon>Pseudidiomarina</taxon>
    </lineage>
</organism>
<dbReference type="CDD" id="cd06824">
    <property type="entry name" value="PLPDE_III_Yggs_like"/>
    <property type="match status" value="1"/>
</dbReference>
<evidence type="ECO:0000259" key="5">
    <source>
        <dbReference type="Pfam" id="PF01168"/>
    </source>
</evidence>
<dbReference type="Pfam" id="PF01168">
    <property type="entry name" value="Ala_racemase_N"/>
    <property type="match status" value="1"/>
</dbReference>
<dbReference type="EMBL" id="PIPR01000001">
    <property type="protein sequence ID" value="RUO40660.1"/>
    <property type="molecule type" value="Genomic_DNA"/>
</dbReference>
<reference evidence="7" key="1">
    <citation type="journal article" date="2018" name="Front. Microbiol.">
        <title>Genome-Based Analysis Reveals the Taxonomy and Diversity of the Family Idiomarinaceae.</title>
        <authorList>
            <person name="Liu Y."/>
            <person name="Lai Q."/>
            <person name="Shao Z."/>
        </authorList>
    </citation>
    <scope>NUCLEOTIDE SEQUENCE [LARGE SCALE GENOMIC DNA]</scope>
    <source>
        <strain evidence="7">KYW314</strain>
    </source>
</reference>
<sequence>MNSIAEQLNEVRKQISAAASAAQREASDITLIAVSKTKPIAAIQDAYAAGQRHFGENYVQEAVDKASELKQFDDIVWHFIGPLQSNKTAAVAETADWVHSVDREKIARRLAQQRPASKPPLNVLIQVNIDAEDTKSGVAPSAVGELASFIAKQPELRLRGLMAIPAAGANSAMRKTSFQAMQGLFSQLQSQYPSVDTLSMGMSDDLDLAILYGATMVRIGTAIFGARAR</sequence>
<evidence type="ECO:0000256" key="4">
    <source>
        <dbReference type="RuleBase" id="RU004514"/>
    </source>
</evidence>
<dbReference type="PROSITE" id="PS01211">
    <property type="entry name" value="UPF0001"/>
    <property type="match status" value="1"/>
</dbReference>
<protein>
    <recommendedName>
        <fullName evidence="2">Pyridoxal phosphate homeostasis protein</fullName>
        <shortName evidence="2">PLP homeostasis protein</shortName>
    </recommendedName>
</protein>
<dbReference type="HAMAP" id="MF_02087">
    <property type="entry name" value="PLP_homeostasis"/>
    <property type="match status" value="1"/>
</dbReference>
<comment type="caution">
    <text evidence="6">The sequence shown here is derived from an EMBL/GenBank/DDBJ whole genome shotgun (WGS) entry which is preliminary data.</text>
</comment>
<evidence type="ECO:0000256" key="3">
    <source>
        <dbReference type="PIRSR" id="PIRSR004848-1"/>
    </source>
</evidence>
<accession>A0A7Z7ET44</accession>
<feature type="domain" description="Alanine racemase N-terminal" evidence="5">
    <location>
        <begin position="19"/>
        <end position="227"/>
    </location>
</feature>
<dbReference type="AlphaFoldDB" id="A0A7Z7ET44"/>
<dbReference type="GO" id="GO:0030170">
    <property type="term" value="F:pyridoxal phosphate binding"/>
    <property type="evidence" value="ECO:0007669"/>
    <property type="project" value="UniProtKB-UniRule"/>
</dbReference>
<dbReference type="FunFam" id="3.20.20.10:FF:000018">
    <property type="entry name" value="Pyridoxal phosphate homeostasis protein"/>
    <property type="match status" value="1"/>
</dbReference>
<dbReference type="SUPFAM" id="SSF51419">
    <property type="entry name" value="PLP-binding barrel"/>
    <property type="match status" value="1"/>
</dbReference>
<keyword evidence="1 2" id="KW-0663">Pyridoxal phosphate</keyword>
<dbReference type="InterPro" id="IPR001608">
    <property type="entry name" value="Ala_racemase_N"/>
</dbReference>
<dbReference type="PANTHER" id="PTHR10146:SF14">
    <property type="entry name" value="PYRIDOXAL PHOSPHATE HOMEOSTASIS PROTEIN"/>
    <property type="match status" value="1"/>
</dbReference>
<feature type="modified residue" description="N6-(pyridoxal phosphate)lysine" evidence="2 3">
    <location>
        <position position="36"/>
    </location>
</feature>
<dbReference type="Gene3D" id="3.20.20.10">
    <property type="entry name" value="Alanine racemase"/>
    <property type="match status" value="1"/>
</dbReference>
<evidence type="ECO:0000256" key="1">
    <source>
        <dbReference type="ARBA" id="ARBA00022898"/>
    </source>
</evidence>
<dbReference type="PANTHER" id="PTHR10146">
    <property type="entry name" value="PROLINE SYNTHETASE CO-TRANSCRIBED BACTERIAL HOMOLOG PROTEIN"/>
    <property type="match status" value="1"/>
</dbReference>
<dbReference type="Proteomes" id="UP000287766">
    <property type="component" value="Unassembled WGS sequence"/>
</dbReference>
<evidence type="ECO:0000313" key="6">
    <source>
        <dbReference type="EMBL" id="RUO40660.1"/>
    </source>
</evidence>
<dbReference type="InterPro" id="IPR029066">
    <property type="entry name" value="PLP-binding_barrel"/>
</dbReference>
<proteinExistence type="inferred from homology"/>
<gene>
    <name evidence="6" type="ORF">CWE22_00135</name>
</gene>
<dbReference type="NCBIfam" id="TIGR00044">
    <property type="entry name" value="YggS family pyridoxal phosphate-dependent enzyme"/>
    <property type="match status" value="1"/>
</dbReference>
<dbReference type="RefSeq" id="WP_169929394.1">
    <property type="nucleotide sequence ID" value="NZ_PIPR01000001.1"/>
</dbReference>
<dbReference type="PIRSF" id="PIRSF004848">
    <property type="entry name" value="YBL036c_PLPDEIII"/>
    <property type="match status" value="1"/>
</dbReference>